<organism evidence="2 3">
    <name type="scientific">Sphingobium lignivorans</name>
    <dbReference type="NCBI Taxonomy" id="2735886"/>
    <lineage>
        <taxon>Bacteria</taxon>
        <taxon>Pseudomonadati</taxon>
        <taxon>Pseudomonadota</taxon>
        <taxon>Alphaproteobacteria</taxon>
        <taxon>Sphingomonadales</taxon>
        <taxon>Sphingomonadaceae</taxon>
        <taxon>Sphingobium</taxon>
    </lineage>
</organism>
<comment type="caution">
    <text evidence="2">The sequence shown here is derived from an EMBL/GenBank/DDBJ whole genome shotgun (WGS) entry which is preliminary data.</text>
</comment>
<dbReference type="Proteomes" id="UP001138540">
    <property type="component" value="Unassembled WGS sequence"/>
</dbReference>
<dbReference type="EMBL" id="JACHKA010000001">
    <property type="protein sequence ID" value="MBB5986581.1"/>
    <property type="molecule type" value="Genomic_DNA"/>
</dbReference>
<name>A0ABR6NH39_9SPHN</name>
<reference evidence="2 3" key="1">
    <citation type="submission" date="2020-08" db="EMBL/GenBank/DDBJ databases">
        <title>Exploring microbial biodiversity for novel pathways involved in the catabolism of aromatic compounds derived from lignin.</title>
        <authorList>
            <person name="Elkins J."/>
        </authorList>
    </citation>
    <scope>NUCLEOTIDE SEQUENCE [LARGE SCALE GENOMIC DNA]</scope>
    <source>
        <strain evidence="2 3">B1D3A</strain>
    </source>
</reference>
<feature type="region of interest" description="Disordered" evidence="1">
    <location>
        <begin position="1"/>
        <end position="23"/>
    </location>
</feature>
<evidence type="ECO:0000313" key="2">
    <source>
        <dbReference type="EMBL" id="MBB5986581.1"/>
    </source>
</evidence>
<feature type="compositionally biased region" description="Basic and acidic residues" evidence="1">
    <location>
        <begin position="13"/>
        <end position="23"/>
    </location>
</feature>
<evidence type="ECO:0000256" key="1">
    <source>
        <dbReference type="SAM" id="MobiDB-lite"/>
    </source>
</evidence>
<gene>
    <name evidence="2" type="ORF">HNP60_002555</name>
</gene>
<proteinExistence type="predicted"/>
<protein>
    <submittedName>
        <fullName evidence="2">Uncharacterized protein</fullName>
    </submittedName>
</protein>
<accession>A0ABR6NH39</accession>
<dbReference type="RefSeq" id="WP_221414841.1">
    <property type="nucleotide sequence ID" value="NZ_JACHKA010000001.1"/>
</dbReference>
<sequence length="73" mass="8161">MRVRRAIAQASRSNDEAGRATARTEVDRLKRALGERGPVWWDDGAPDYNHHMVRSTPYAPWFAGLAEISGPPD</sequence>
<keyword evidence="3" id="KW-1185">Reference proteome</keyword>
<evidence type="ECO:0000313" key="3">
    <source>
        <dbReference type="Proteomes" id="UP001138540"/>
    </source>
</evidence>